<dbReference type="Gene3D" id="2.30.29.30">
    <property type="entry name" value="Pleckstrin-homology domain (PH domain)/Phosphotyrosine-binding domain (PTB)"/>
    <property type="match status" value="2"/>
</dbReference>
<dbReference type="PANTHER" id="PTHR14336">
    <property type="entry name" value="TANDEM PH DOMAIN CONTAINING PROTEIN"/>
    <property type="match status" value="1"/>
</dbReference>
<feature type="domain" description="PH" evidence="2">
    <location>
        <begin position="315"/>
        <end position="414"/>
    </location>
</feature>
<evidence type="ECO:0000313" key="3">
    <source>
        <dbReference type="EMBL" id="KAF2718885.1"/>
    </source>
</evidence>
<evidence type="ECO:0000313" key="4">
    <source>
        <dbReference type="Proteomes" id="UP000799441"/>
    </source>
</evidence>
<dbReference type="PANTHER" id="PTHR14336:SF15">
    <property type="entry name" value="DUAL ADAPTER FOR PHOSPHOTYROSINE AND 3-PHOSPHOTYROSINE AND 3-PHOSPHOINOSITIDE"/>
    <property type="match status" value="1"/>
</dbReference>
<feature type="compositionally biased region" description="Polar residues" evidence="1">
    <location>
        <begin position="1"/>
        <end position="17"/>
    </location>
</feature>
<organism evidence="3 4">
    <name type="scientific">Polychaeton citri CBS 116435</name>
    <dbReference type="NCBI Taxonomy" id="1314669"/>
    <lineage>
        <taxon>Eukaryota</taxon>
        <taxon>Fungi</taxon>
        <taxon>Dikarya</taxon>
        <taxon>Ascomycota</taxon>
        <taxon>Pezizomycotina</taxon>
        <taxon>Dothideomycetes</taxon>
        <taxon>Dothideomycetidae</taxon>
        <taxon>Capnodiales</taxon>
        <taxon>Capnodiaceae</taxon>
        <taxon>Polychaeton</taxon>
    </lineage>
</organism>
<dbReference type="Proteomes" id="UP000799441">
    <property type="component" value="Unassembled WGS sequence"/>
</dbReference>
<gene>
    <name evidence="3" type="ORF">K431DRAFT_287212</name>
</gene>
<comment type="caution">
    <text evidence="3">The sequence shown here is derived from an EMBL/GenBank/DDBJ whole genome shotgun (WGS) entry which is preliminary data.</text>
</comment>
<dbReference type="InterPro" id="IPR051707">
    <property type="entry name" value="PI-Interact_SigTrans_Reg"/>
</dbReference>
<dbReference type="SUPFAM" id="SSF50729">
    <property type="entry name" value="PH domain-like"/>
    <property type="match status" value="2"/>
</dbReference>
<dbReference type="InterPro" id="IPR011993">
    <property type="entry name" value="PH-like_dom_sf"/>
</dbReference>
<dbReference type="CDD" id="cd13299">
    <property type="entry name" value="PH2_PH_fungal"/>
    <property type="match status" value="1"/>
</dbReference>
<sequence>MTEIQSSPRPIPVTNQPLRLAPPSNITRPALDALSPVTQKGCFEFDRIIKSGEVLKRTRKTKSWKTIYLVLRPNLLSIYRDKDETKLRHQVQLSELTAVARQRDPKRKDKFVFALFSPSRNFHLEAKTEQDAQEWVELIRREARMDEAEEEMVLASPGGAAREYHGFHSLEGRLSKKDAHYTRDRGYSSSEAEMPGPLNSLAKTRERGSTLRTGPRRTSNLDYSGAEAASYSDFSDSGFGMTTAAQMSALSLSPSEGRPSTSGPSAQQIQSYDTVYGQTPQRPVGNRTASQLSNIGGNVSGTATKASQDQHDSERVIYHGWVYLLKSHSGVRQWKRTWMVLRPRALALYKNEGEYSALLILPFGNIIDVVEIDSISSSKTACMQIISEEKNYRVCCPDEDSLTRWLGAFKSLLTKRKTLQSQRQNSQTLSEGHPV</sequence>
<protein>
    <submittedName>
        <fullName evidence="3">PH-domain-containing protein</fullName>
    </submittedName>
</protein>
<feature type="region of interest" description="Disordered" evidence="1">
    <location>
        <begin position="1"/>
        <end position="24"/>
    </location>
</feature>
<evidence type="ECO:0000259" key="2">
    <source>
        <dbReference type="PROSITE" id="PS50003"/>
    </source>
</evidence>
<feature type="region of interest" description="Disordered" evidence="1">
    <location>
        <begin position="178"/>
        <end position="222"/>
    </location>
</feature>
<name>A0A9P4Q3M1_9PEZI</name>
<reference evidence="3" key="1">
    <citation type="journal article" date="2020" name="Stud. Mycol.">
        <title>101 Dothideomycetes genomes: a test case for predicting lifestyles and emergence of pathogens.</title>
        <authorList>
            <person name="Haridas S."/>
            <person name="Albert R."/>
            <person name="Binder M."/>
            <person name="Bloem J."/>
            <person name="Labutti K."/>
            <person name="Salamov A."/>
            <person name="Andreopoulos B."/>
            <person name="Baker S."/>
            <person name="Barry K."/>
            <person name="Bills G."/>
            <person name="Bluhm B."/>
            <person name="Cannon C."/>
            <person name="Castanera R."/>
            <person name="Culley D."/>
            <person name="Daum C."/>
            <person name="Ezra D."/>
            <person name="Gonzalez J."/>
            <person name="Henrissat B."/>
            <person name="Kuo A."/>
            <person name="Liang C."/>
            <person name="Lipzen A."/>
            <person name="Lutzoni F."/>
            <person name="Magnuson J."/>
            <person name="Mondo S."/>
            <person name="Nolan M."/>
            <person name="Ohm R."/>
            <person name="Pangilinan J."/>
            <person name="Park H.-J."/>
            <person name="Ramirez L."/>
            <person name="Alfaro M."/>
            <person name="Sun H."/>
            <person name="Tritt A."/>
            <person name="Yoshinaga Y."/>
            <person name="Zwiers L.-H."/>
            <person name="Turgeon B."/>
            <person name="Goodwin S."/>
            <person name="Spatafora J."/>
            <person name="Crous P."/>
            <person name="Grigoriev I."/>
        </authorList>
    </citation>
    <scope>NUCLEOTIDE SEQUENCE</scope>
    <source>
        <strain evidence="3">CBS 116435</strain>
    </source>
</reference>
<dbReference type="InterPro" id="IPR001849">
    <property type="entry name" value="PH_domain"/>
</dbReference>
<dbReference type="CDD" id="cd13298">
    <property type="entry name" value="PH1_PH_fungal"/>
    <property type="match status" value="1"/>
</dbReference>
<feature type="compositionally biased region" description="Polar residues" evidence="1">
    <location>
        <begin position="210"/>
        <end position="222"/>
    </location>
</feature>
<evidence type="ECO:0000256" key="1">
    <source>
        <dbReference type="SAM" id="MobiDB-lite"/>
    </source>
</evidence>
<dbReference type="PROSITE" id="PS50003">
    <property type="entry name" value="PH_DOMAIN"/>
    <property type="match status" value="2"/>
</dbReference>
<dbReference type="Pfam" id="PF00169">
    <property type="entry name" value="PH"/>
    <property type="match status" value="2"/>
</dbReference>
<dbReference type="AlphaFoldDB" id="A0A9P4Q3M1"/>
<feature type="region of interest" description="Disordered" evidence="1">
    <location>
        <begin position="250"/>
        <end position="269"/>
    </location>
</feature>
<proteinExistence type="predicted"/>
<dbReference type="OrthoDB" id="2157866at2759"/>
<feature type="domain" description="PH" evidence="2">
    <location>
        <begin position="47"/>
        <end position="144"/>
    </location>
</feature>
<dbReference type="EMBL" id="MU003818">
    <property type="protein sequence ID" value="KAF2718885.1"/>
    <property type="molecule type" value="Genomic_DNA"/>
</dbReference>
<dbReference type="SMART" id="SM00233">
    <property type="entry name" value="PH"/>
    <property type="match status" value="2"/>
</dbReference>
<accession>A0A9P4Q3M1</accession>
<keyword evidence="4" id="KW-1185">Reference proteome</keyword>